<dbReference type="PROSITE" id="PS51892">
    <property type="entry name" value="SUBTILASE"/>
    <property type="match status" value="1"/>
</dbReference>
<dbReference type="Pfam" id="PF14295">
    <property type="entry name" value="PAN_4"/>
    <property type="match status" value="4"/>
</dbReference>
<sequence>MVQYHFVALAAAATAVTAKISVQVHRNLEVAKQSNVVVKFYSDEAHDTHRRRLKAGASRTETIESLVDSLKEHTNTSQASVKSLLANQVESTAVEVATTWIDCSMYINNAPDDLVQKIAALPEVESIYEPVAMALDETKSDDIPASAVNEVIEWGIEKIQAPALWANGIKGDGVVVANIDTGVRYTHEALKSNWRSEYGWFDPYDKTELPNDRWGHGTHVMGTMVGTQGIGVAPNAKWIACKGCNYVCQQHMLVKCAEFLLCPHDKDGNNPDCSKAPHVINNSWGAHGTKFWIEGLLTSWRGAGIIPVFNNGNDGFEGCAYSNYPAASPQVIAVGSTSSSDALASGSSLGPSVRNRLKPDISAPGLNIYSATSDNDGSFSFLSGTSMATPHVSGAIALYLSANEGATYDQVYTALTNNVDTNTLSPPDKSCGGIPNTQYPNNLFGYGRLNVFKAVTAPPSTPRPTLPPPPPKCALWMLDTDYIGEDIKALPFRSSDDCCDECDNTPKCNAFTYTYDNYTYDIGGTCWLKAVDEPVVSVYKEGSKSARVLNPTKPSTACGTLAVNTHYIGGDLASTKQATAESCCADCENTPGCKLFVWSNDDGGTCWLKHTKGAKVTAIGAKAGLLQALPGPLSCSNIEWNMDFLGKNIAQVSAGQPADCCAACHSNQVCNAYSWLGGVCYLKRRRAVTKLTSGVVSARVDKCSALESDVYYVGNDLSDVKADLADCCAICRETSGCGAFSWASGVCYLKSYKGASRANATFNSAVVI</sequence>
<dbReference type="PANTHER" id="PTHR43806:SF67">
    <property type="entry name" value="EGF-LIKE DOMAIN-CONTAINING PROTEIN"/>
    <property type="match status" value="1"/>
</dbReference>
<evidence type="ECO:0000256" key="9">
    <source>
        <dbReference type="PROSITE-ProRule" id="PRU01240"/>
    </source>
</evidence>
<dbReference type="GO" id="GO:0005576">
    <property type="term" value="C:extracellular region"/>
    <property type="evidence" value="ECO:0007669"/>
    <property type="project" value="InterPro"/>
</dbReference>
<evidence type="ECO:0000256" key="8">
    <source>
        <dbReference type="ARBA" id="ARBA00023619"/>
    </source>
</evidence>
<dbReference type="VEuPathDB" id="FungiDB:H257_18528"/>
<evidence type="ECO:0000256" key="5">
    <source>
        <dbReference type="ARBA" id="ARBA00022825"/>
    </source>
</evidence>
<comment type="similarity">
    <text evidence="1 9">Belongs to the peptidase S8 family.</text>
</comment>
<evidence type="ECO:0000256" key="1">
    <source>
        <dbReference type="ARBA" id="ARBA00011073"/>
    </source>
</evidence>
<dbReference type="Pfam" id="PF00082">
    <property type="entry name" value="Peptidase_S8"/>
    <property type="match status" value="1"/>
</dbReference>
<dbReference type="GO" id="GO:0004252">
    <property type="term" value="F:serine-type endopeptidase activity"/>
    <property type="evidence" value="ECO:0007669"/>
    <property type="project" value="UniProtKB-UniRule"/>
</dbReference>
<dbReference type="InterPro" id="IPR000177">
    <property type="entry name" value="Apple"/>
</dbReference>
<dbReference type="EC" id="3.4.21.62" evidence="8"/>
<feature type="domain" description="Apple" evidence="10">
    <location>
        <begin position="635"/>
        <end position="698"/>
    </location>
</feature>
<keyword evidence="6" id="KW-1015">Disulfide bond</keyword>
<gene>
    <name evidence="11" type="ORF">DYB36_005543</name>
</gene>
<evidence type="ECO:0000256" key="6">
    <source>
        <dbReference type="ARBA" id="ARBA00023157"/>
    </source>
</evidence>
<dbReference type="InterPro" id="IPR036852">
    <property type="entry name" value="Peptidase_S8/S53_dom_sf"/>
</dbReference>
<dbReference type="AlphaFoldDB" id="A0A397ANE1"/>
<evidence type="ECO:0000256" key="7">
    <source>
        <dbReference type="ARBA" id="ARBA00023529"/>
    </source>
</evidence>
<dbReference type="Gene3D" id="3.40.50.200">
    <property type="entry name" value="Peptidase S8/S53 domain"/>
    <property type="match status" value="1"/>
</dbReference>
<comment type="catalytic activity">
    <reaction evidence="7">
        <text>Hydrolysis of proteins with broad specificity for peptide bonds, and a preference for a large uncharged residue in P1. Hydrolyzes peptide amides.</text>
        <dbReference type="EC" id="3.4.21.62"/>
    </reaction>
</comment>
<dbReference type="InterPro" id="IPR050131">
    <property type="entry name" value="Peptidase_S8_subtilisin-like"/>
</dbReference>
<feature type="domain" description="Apple" evidence="10">
    <location>
        <begin position="473"/>
        <end position="546"/>
    </location>
</feature>
<name>A0A397ANE1_APHAT</name>
<dbReference type="SMART" id="SM00223">
    <property type="entry name" value="APPLE"/>
    <property type="match status" value="3"/>
</dbReference>
<organism evidence="11 12">
    <name type="scientific">Aphanomyces astaci</name>
    <name type="common">Crayfish plague agent</name>
    <dbReference type="NCBI Taxonomy" id="112090"/>
    <lineage>
        <taxon>Eukaryota</taxon>
        <taxon>Sar</taxon>
        <taxon>Stramenopiles</taxon>
        <taxon>Oomycota</taxon>
        <taxon>Saprolegniomycetes</taxon>
        <taxon>Saprolegniales</taxon>
        <taxon>Verrucalvaceae</taxon>
        <taxon>Aphanomyces</taxon>
    </lineage>
</organism>
<feature type="active site" description="Charge relay system" evidence="9">
    <location>
        <position position="180"/>
    </location>
</feature>
<protein>
    <recommendedName>
        <fullName evidence="8">subtilisin</fullName>
        <ecNumber evidence="8">3.4.21.62</ecNumber>
    </recommendedName>
</protein>
<evidence type="ECO:0000256" key="4">
    <source>
        <dbReference type="ARBA" id="ARBA00022801"/>
    </source>
</evidence>
<evidence type="ECO:0000256" key="3">
    <source>
        <dbReference type="ARBA" id="ARBA00022737"/>
    </source>
</evidence>
<dbReference type="Gene3D" id="3.50.4.10">
    <property type="entry name" value="Hepatocyte Growth Factor"/>
    <property type="match status" value="4"/>
</dbReference>
<dbReference type="InterPro" id="IPR015500">
    <property type="entry name" value="Peptidase_S8_subtilisin-rel"/>
</dbReference>
<feature type="domain" description="Apple" evidence="10">
    <location>
        <begin position="558"/>
        <end position="628"/>
    </location>
</feature>
<dbReference type="InterPro" id="IPR000209">
    <property type="entry name" value="Peptidase_S8/S53_dom"/>
</dbReference>
<dbReference type="EMBL" id="QUSZ01005696">
    <property type="protein sequence ID" value="RHY08566.1"/>
    <property type="molecule type" value="Genomic_DNA"/>
</dbReference>
<dbReference type="PANTHER" id="PTHR43806">
    <property type="entry name" value="PEPTIDASE S8"/>
    <property type="match status" value="1"/>
</dbReference>
<dbReference type="PRINTS" id="PR00723">
    <property type="entry name" value="SUBTILISIN"/>
</dbReference>
<reference evidence="11 12" key="1">
    <citation type="submission" date="2018-08" db="EMBL/GenBank/DDBJ databases">
        <title>Aphanomyces genome sequencing and annotation.</title>
        <authorList>
            <person name="Minardi D."/>
            <person name="Oidtmann B."/>
            <person name="Van Der Giezen M."/>
            <person name="Studholme D.J."/>
        </authorList>
    </citation>
    <scope>NUCLEOTIDE SEQUENCE [LARGE SCALE GENOMIC DNA]</scope>
    <source>
        <strain evidence="11 12">Kv</strain>
    </source>
</reference>
<evidence type="ECO:0000313" key="11">
    <source>
        <dbReference type="EMBL" id="RHY08566.1"/>
    </source>
</evidence>
<dbReference type="InterPro" id="IPR003609">
    <property type="entry name" value="Pan_app"/>
</dbReference>
<evidence type="ECO:0000259" key="10">
    <source>
        <dbReference type="SMART" id="SM00223"/>
    </source>
</evidence>
<evidence type="ECO:0000256" key="2">
    <source>
        <dbReference type="ARBA" id="ARBA00022670"/>
    </source>
</evidence>
<keyword evidence="3" id="KW-0677">Repeat</keyword>
<proteinExistence type="inferred from homology"/>
<evidence type="ECO:0000313" key="12">
    <source>
        <dbReference type="Proteomes" id="UP000265427"/>
    </source>
</evidence>
<comment type="caution">
    <text evidence="11">The sequence shown here is derived from an EMBL/GenBank/DDBJ whole genome shotgun (WGS) entry which is preliminary data.</text>
</comment>
<accession>A0A397ANE1</accession>
<keyword evidence="2 9" id="KW-0645">Protease</keyword>
<dbReference type="CDD" id="cd01100">
    <property type="entry name" value="APPLE_Factor_XI_like"/>
    <property type="match status" value="2"/>
</dbReference>
<dbReference type="InterPro" id="IPR023828">
    <property type="entry name" value="Peptidase_S8_Ser-AS"/>
</dbReference>
<keyword evidence="5 9" id="KW-0720">Serine protease</keyword>
<feature type="active site" description="Charge relay system" evidence="9">
    <location>
        <position position="216"/>
    </location>
</feature>
<keyword evidence="4 9" id="KW-0378">Hydrolase</keyword>
<feature type="active site" description="Charge relay system" evidence="9">
    <location>
        <position position="386"/>
    </location>
</feature>
<dbReference type="PROSITE" id="PS00138">
    <property type="entry name" value="SUBTILASE_SER"/>
    <property type="match status" value="1"/>
</dbReference>
<dbReference type="GO" id="GO:0006508">
    <property type="term" value="P:proteolysis"/>
    <property type="evidence" value="ECO:0007669"/>
    <property type="project" value="UniProtKB-KW"/>
</dbReference>
<dbReference type="Proteomes" id="UP000265427">
    <property type="component" value="Unassembled WGS sequence"/>
</dbReference>
<dbReference type="SUPFAM" id="SSF52743">
    <property type="entry name" value="Subtilisin-like"/>
    <property type="match status" value="1"/>
</dbReference>